<accession>A0A9P3L7H5</accession>
<evidence type="ECO:0000313" key="2">
    <source>
        <dbReference type="EMBL" id="GJE84489.1"/>
    </source>
</evidence>
<keyword evidence="2" id="KW-0378">Hydrolase</keyword>
<sequence length="325" mass="36262">MIEQTNEQLLLLPDGRTVAYATSGNASSTDVVIFFHGVFGVGIAPATLAPALRERGVHYVAPTLPGWGNTSSTPSGTPFHEQLYRDTTAIIEHLHPNADDLQLYLSGGSFGTVAAQILYGAPYEKFPLGRHIRGMLLLAPFSPFKVHKEYASCLNWNSWFGVGPPARFFPGGFIMRLAASGMKSKMDTPEHAEEFIRDFIFKNMTGPERELYVKWKTEKGIKDGEEVKHLADGVYRSVQRSWDGFTALPRVFQSDWGGYSPAELDDEHSKPVLLFLTKEDKETKKMGEWLAGKLKNVRVRYGEGGHIGSMFVMDDIFADFMSQFL</sequence>
<dbReference type="InterPro" id="IPR029058">
    <property type="entry name" value="AB_hydrolase_fold"/>
</dbReference>
<gene>
    <name evidence="2" type="ORF">PsYK624_005650</name>
</gene>
<comment type="caution">
    <text evidence="2">The sequence shown here is derived from an EMBL/GenBank/DDBJ whole genome shotgun (WGS) entry which is preliminary data.</text>
</comment>
<evidence type="ECO:0000313" key="3">
    <source>
        <dbReference type="Proteomes" id="UP000703269"/>
    </source>
</evidence>
<keyword evidence="3" id="KW-1185">Reference proteome</keyword>
<dbReference type="Gene3D" id="3.40.50.1820">
    <property type="entry name" value="alpha/beta hydrolase"/>
    <property type="match status" value="1"/>
</dbReference>
<dbReference type="AlphaFoldDB" id="A0A9P3L7H5"/>
<dbReference type="SUPFAM" id="SSF53474">
    <property type="entry name" value="alpha/beta-Hydrolases"/>
    <property type="match status" value="1"/>
</dbReference>
<dbReference type="Proteomes" id="UP000703269">
    <property type="component" value="Unassembled WGS sequence"/>
</dbReference>
<dbReference type="Pfam" id="PF12697">
    <property type="entry name" value="Abhydrolase_6"/>
    <property type="match status" value="1"/>
</dbReference>
<reference evidence="2 3" key="1">
    <citation type="submission" date="2021-08" db="EMBL/GenBank/DDBJ databases">
        <title>Draft Genome Sequence of Phanerochaete sordida strain YK-624.</title>
        <authorList>
            <person name="Mori T."/>
            <person name="Dohra H."/>
            <person name="Suzuki T."/>
            <person name="Kawagishi H."/>
            <person name="Hirai H."/>
        </authorList>
    </citation>
    <scope>NUCLEOTIDE SEQUENCE [LARGE SCALE GENOMIC DNA]</scope>
    <source>
        <strain evidence="2 3">YK-624</strain>
    </source>
</reference>
<proteinExistence type="predicted"/>
<organism evidence="2 3">
    <name type="scientific">Phanerochaete sordida</name>
    <dbReference type="NCBI Taxonomy" id="48140"/>
    <lineage>
        <taxon>Eukaryota</taxon>
        <taxon>Fungi</taxon>
        <taxon>Dikarya</taxon>
        <taxon>Basidiomycota</taxon>
        <taxon>Agaricomycotina</taxon>
        <taxon>Agaricomycetes</taxon>
        <taxon>Polyporales</taxon>
        <taxon>Phanerochaetaceae</taxon>
        <taxon>Phanerochaete</taxon>
    </lineage>
</organism>
<dbReference type="InterPro" id="IPR000073">
    <property type="entry name" value="AB_hydrolase_1"/>
</dbReference>
<protein>
    <submittedName>
        <fullName evidence="2">AB hydrolase-1 domain-containing protein</fullName>
    </submittedName>
</protein>
<dbReference type="OrthoDB" id="294702at2759"/>
<feature type="domain" description="AB hydrolase-1" evidence="1">
    <location>
        <begin position="32"/>
        <end position="319"/>
    </location>
</feature>
<evidence type="ECO:0000259" key="1">
    <source>
        <dbReference type="Pfam" id="PF12697"/>
    </source>
</evidence>
<dbReference type="GO" id="GO:0016787">
    <property type="term" value="F:hydrolase activity"/>
    <property type="evidence" value="ECO:0007669"/>
    <property type="project" value="UniProtKB-KW"/>
</dbReference>
<name>A0A9P3L7H5_9APHY</name>
<dbReference type="EMBL" id="BPQB01000001">
    <property type="protein sequence ID" value="GJE84489.1"/>
    <property type="molecule type" value="Genomic_DNA"/>
</dbReference>